<dbReference type="Pfam" id="PF02535">
    <property type="entry name" value="Zip"/>
    <property type="match status" value="1"/>
</dbReference>
<keyword evidence="6 8" id="KW-1133">Transmembrane helix</keyword>
<dbReference type="EMBL" id="FQWX01000039">
    <property type="protein sequence ID" value="SHH36096.1"/>
    <property type="molecule type" value="Genomic_DNA"/>
</dbReference>
<organism evidence="9 10">
    <name type="scientific">Asaccharospora irregularis DSM 2635</name>
    <dbReference type="NCBI Taxonomy" id="1121321"/>
    <lineage>
        <taxon>Bacteria</taxon>
        <taxon>Bacillati</taxon>
        <taxon>Bacillota</taxon>
        <taxon>Clostridia</taxon>
        <taxon>Peptostreptococcales</taxon>
        <taxon>Peptostreptococcaceae</taxon>
        <taxon>Asaccharospora</taxon>
    </lineage>
</organism>
<feature type="transmembrane region" description="Helical" evidence="8">
    <location>
        <begin position="99"/>
        <end position="118"/>
    </location>
</feature>
<dbReference type="AlphaFoldDB" id="A0A1M5SC56"/>
<evidence type="ECO:0000256" key="6">
    <source>
        <dbReference type="ARBA" id="ARBA00022989"/>
    </source>
</evidence>
<evidence type="ECO:0000256" key="5">
    <source>
        <dbReference type="ARBA" id="ARBA00022833"/>
    </source>
</evidence>
<protein>
    <submittedName>
        <fullName evidence="9">Zinc transporter, ZIP family</fullName>
    </submittedName>
</protein>
<dbReference type="GO" id="GO:0005886">
    <property type="term" value="C:plasma membrane"/>
    <property type="evidence" value="ECO:0007669"/>
    <property type="project" value="UniProtKB-SubCell"/>
</dbReference>
<evidence type="ECO:0000256" key="1">
    <source>
        <dbReference type="ARBA" id="ARBA00004651"/>
    </source>
</evidence>
<evidence type="ECO:0000256" key="8">
    <source>
        <dbReference type="SAM" id="Phobius"/>
    </source>
</evidence>
<keyword evidence="7 8" id="KW-0472">Membrane</keyword>
<dbReference type="PANTHER" id="PTHR11040:SF211">
    <property type="entry name" value="ZINC TRANSPORTER ZIP11"/>
    <property type="match status" value="1"/>
</dbReference>
<feature type="transmembrane region" description="Helical" evidence="8">
    <location>
        <begin position="194"/>
        <end position="212"/>
    </location>
</feature>
<proteinExistence type="inferred from homology"/>
<evidence type="ECO:0000313" key="9">
    <source>
        <dbReference type="EMBL" id="SHH36096.1"/>
    </source>
</evidence>
<gene>
    <name evidence="9" type="ORF">SAMN04488530_13912</name>
</gene>
<dbReference type="OrthoDB" id="9787346at2"/>
<keyword evidence="5" id="KW-0862">Zinc</keyword>
<evidence type="ECO:0000256" key="3">
    <source>
        <dbReference type="ARBA" id="ARBA00022475"/>
    </source>
</evidence>
<keyword evidence="3" id="KW-1003">Cell membrane</keyword>
<dbReference type="InterPro" id="IPR003689">
    <property type="entry name" value="ZIP"/>
</dbReference>
<reference evidence="10" key="1">
    <citation type="submission" date="2016-11" db="EMBL/GenBank/DDBJ databases">
        <authorList>
            <person name="Varghese N."/>
            <person name="Submissions S."/>
        </authorList>
    </citation>
    <scope>NUCLEOTIDE SEQUENCE [LARGE SCALE GENOMIC DNA]</scope>
    <source>
        <strain evidence="10">DSM 2635</strain>
    </source>
</reference>
<feature type="transmembrane region" description="Helical" evidence="8">
    <location>
        <begin position="138"/>
        <end position="157"/>
    </location>
</feature>
<dbReference type="Proteomes" id="UP000243255">
    <property type="component" value="Unassembled WGS sequence"/>
</dbReference>
<feature type="transmembrane region" description="Helical" evidence="8">
    <location>
        <begin position="40"/>
        <end position="58"/>
    </location>
</feature>
<feature type="transmembrane region" description="Helical" evidence="8">
    <location>
        <begin position="6"/>
        <end position="28"/>
    </location>
</feature>
<feature type="transmembrane region" description="Helical" evidence="8">
    <location>
        <begin position="64"/>
        <end position="87"/>
    </location>
</feature>
<evidence type="ECO:0000256" key="7">
    <source>
        <dbReference type="ARBA" id="ARBA00023136"/>
    </source>
</evidence>
<evidence type="ECO:0000256" key="4">
    <source>
        <dbReference type="ARBA" id="ARBA00022692"/>
    </source>
</evidence>
<keyword evidence="10" id="KW-1185">Reference proteome</keyword>
<dbReference type="STRING" id="1121321.SAMN04488530_13912"/>
<accession>A0A1M5SC56</accession>
<keyword evidence="4 8" id="KW-0812">Transmembrane</keyword>
<name>A0A1M5SC56_9FIRM</name>
<sequence>MNTIFITGLSGYLTGWIGIFTGIILSFFIKGRGRRFKGTLLGFIGGFMLAIVCFDLLPESLESGSIYTSVVGISLGLILAIILDGILEHDKIYVSDYKNNNFLKAAIFLAIGIGIHNIPSGVALGSLLSTSPIEGLKLSIALILHGIPEGLTIGIFLRECKASKFKFLIISILTSIPMGLGSILGGIISSISPAIISINLSFAAGMILYITFRETIPSCCEIWKGRMSTIGNVLGITTGMLMLSFFH</sequence>
<dbReference type="PANTHER" id="PTHR11040">
    <property type="entry name" value="ZINC/IRON TRANSPORTER"/>
    <property type="match status" value="1"/>
</dbReference>
<dbReference type="GO" id="GO:0005385">
    <property type="term" value="F:zinc ion transmembrane transporter activity"/>
    <property type="evidence" value="ECO:0007669"/>
    <property type="project" value="TreeGrafter"/>
</dbReference>
<feature type="transmembrane region" description="Helical" evidence="8">
    <location>
        <begin position="224"/>
        <end position="246"/>
    </location>
</feature>
<comment type="similarity">
    <text evidence="2">Belongs to the ZIP transporter (TC 2.A.5) family.</text>
</comment>
<evidence type="ECO:0000256" key="2">
    <source>
        <dbReference type="ARBA" id="ARBA00006939"/>
    </source>
</evidence>
<comment type="subcellular location">
    <subcellularLocation>
        <location evidence="1">Cell membrane</location>
        <topology evidence="1">Multi-pass membrane protein</topology>
    </subcellularLocation>
</comment>
<dbReference type="RefSeq" id="WP_073127345.1">
    <property type="nucleotide sequence ID" value="NZ_BAABCH010000014.1"/>
</dbReference>
<evidence type="ECO:0000313" key="10">
    <source>
        <dbReference type="Proteomes" id="UP000243255"/>
    </source>
</evidence>
<feature type="transmembrane region" description="Helical" evidence="8">
    <location>
        <begin position="169"/>
        <end position="188"/>
    </location>
</feature>